<organism evidence="1">
    <name type="scientific">Utricularia reniformis</name>
    <dbReference type="NCBI Taxonomy" id="192314"/>
    <lineage>
        <taxon>Eukaryota</taxon>
        <taxon>Viridiplantae</taxon>
        <taxon>Streptophyta</taxon>
        <taxon>Embryophyta</taxon>
        <taxon>Tracheophyta</taxon>
        <taxon>Spermatophyta</taxon>
        <taxon>Magnoliopsida</taxon>
        <taxon>eudicotyledons</taxon>
        <taxon>Gunneridae</taxon>
        <taxon>Pentapetalae</taxon>
        <taxon>asterids</taxon>
        <taxon>lamiids</taxon>
        <taxon>Lamiales</taxon>
        <taxon>Lentibulariaceae</taxon>
        <taxon>Utricularia</taxon>
    </lineage>
</organism>
<proteinExistence type="predicted"/>
<gene>
    <name evidence="1" type="ORF">AEK19_MT1026</name>
</gene>
<geneLocation type="mitochondrion" evidence="1"/>
<name>A0A1Y0B1J3_9LAMI</name>
<evidence type="ECO:0000313" key="1">
    <source>
        <dbReference type="EMBL" id="ART31248.1"/>
    </source>
</evidence>
<keyword evidence="1" id="KW-0496">Mitochondrion</keyword>
<sequence length="71" mass="7663">MSPGDGVALLKEGILSKKVSDGGTGKKVRDHILTLDTKPPRFCVSSPKPANTPITHVHQLTDERTGTWRKG</sequence>
<reference evidence="1" key="1">
    <citation type="submission" date="2017-03" db="EMBL/GenBank/DDBJ databases">
        <title>The mitochondrial genome of the carnivorous plant Utricularia reniformis (Lentibulariaceae): structure, comparative analysis and evolutionary landmarks.</title>
        <authorList>
            <person name="Silva S.R."/>
            <person name="Alvarenga D.O."/>
            <person name="Michael T.P."/>
            <person name="Miranda V.F.O."/>
            <person name="Varani A.M."/>
        </authorList>
    </citation>
    <scope>NUCLEOTIDE SEQUENCE</scope>
</reference>
<dbReference type="EMBL" id="KY774314">
    <property type="protein sequence ID" value="ART31248.1"/>
    <property type="molecule type" value="Genomic_DNA"/>
</dbReference>
<accession>A0A1Y0B1J3</accession>
<dbReference type="AlphaFoldDB" id="A0A1Y0B1J3"/>
<protein>
    <submittedName>
        <fullName evidence="1">Uncharacterized protein</fullName>
    </submittedName>
</protein>